<dbReference type="InterPro" id="IPR011717">
    <property type="entry name" value="TPR-4"/>
</dbReference>
<sequence length="476" mass="53679">MNSQAVRIISLPSAEKETPKPQAVPVSSTELQQQGALPIDLSPDAIGAVVDPFAALADSFGGAEQACKLRDRVLAEIGSLQAENRWQEILDLFYPIEDHEPSLITHGLDMEIRSSLGFVLGQLKRFDQALAELRICVQRDPENFRYRSSLGYTLMSSLQAANAKEIILPGQEKRTRLQEAHEHFRKAQSILPDRVTPFYREGRLFKDFDRKPEKALPLLAQAVRNWDEYPPETRLSRHQERKNAVKARYALASCMLQEGQVATALEHVRIVIEEDARTSYLKNEHKHFAEGKALHALGRFEEALKALDAAALFTNPTDGDYVHELSGRCHLAMGNAEQGLQAIERIPQKARRPYVRWTEADCLVALGRIEEARRILLACCERDRRGRHKGLTRLARIAYNQGNFADVAAFAEKAVAFHMEAYSTPCADGLFWQSVAALRSGQREKALGFERDLSAHRPRYPWLPKLRQALREGGCQ</sequence>
<gene>
    <name evidence="1" type="ORF">H4684_003297</name>
</gene>
<reference evidence="1 2" key="1">
    <citation type="submission" date="2020-10" db="EMBL/GenBank/DDBJ databases">
        <title>Genomic Encyclopedia of Type Strains, Phase IV (KMG-IV): sequencing the most valuable type-strain genomes for metagenomic binning, comparative biology and taxonomic classification.</title>
        <authorList>
            <person name="Goeker M."/>
        </authorList>
    </citation>
    <scope>NUCLEOTIDE SEQUENCE [LARGE SCALE GENOMIC DNA]</scope>
    <source>
        <strain evidence="1 2">DSM 4194</strain>
    </source>
</reference>
<name>A0ABR9H7D9_9BACT</name>
<protein>
    <submittedName>
        <fullName evidence="1">Tetratricopeptide (TPR) repeat protein</fullName>
    </submittedName>
</protein>
<dbReference type="SUPFAM" id="SSF48452">
    <property type="entry name" value="TPR-like"/>
    <property type="match status" value="3"/>
</dbReference>
<dbReference type="Pfam" id="PF07721">
    <property type="entry name" value="TPR_4"/>
    <property type="match status" value="2"/>
</dbReference>
<dbReference type="Gene3D" id="1.25.40.10">
    <property type="entry name" value="Tetratricopeptide repeat domain"/>
    <property type="match status" value="2"/>
</dbReference>
<dbReference type="InterPro" id="IPR019734">
    <property type="entry name" value="TPR_rpt"/>
</dbReference>
<dbReference type="EMBL" id="JADBGG010000030">
    <property type="protein sequence ID" value="MBE1426631.1"/>
    <property type="molecule type" value="Genomic_DNA"/>
</dbReference>
<dbReference type="SMART" id="SM00028">
    <property type="entry name" value="TPR"/>
    <property type="match status" value="4"/>
</dbReference>
<comment type="caution">
    <text evidence="1">The sequence shown here is derived from an EMBL/GenBank/DDBJ whole genome shotgun (WGS) entry which is preliminary data.</text>
</comment>
<proteinExistence type="predicted"/>
<accession>A0ABR9H7D9</accession>
<organism evidence="1 2">
    <name type="scientific">Desulfomicrobium macestii</name>
    <dbReference type="NCBI Taxonomy" id="90731"/>
    <lineage>
        <taxon>Bacteria</taxon>
        <taxon>Pseudomonadati</taxon>
        <taxon>Thermodesulfobacteriota</taxon>
        <taxon>Desulfovibrionia</taxon>
        <taxon>Desulfovibrionales</taxon>
        <taxon>Desulfomicrobiaceae</taxon>
        <taxon>Desulfomicrobium</taxon>
    </lineage>
</organism>
<evidence type="ECO:0000313" key="1">
    <source>
        <dbReference type="EMBL" id="MBE1426631.1"/>
    </source>
</evidence>
<dbReference type="PANTHER" id="PTHR12558:SF13">
    <property type="entry name" value="CELL DIVISION CYCLE PROTEIN 27 HOMOLOG"/>
    <property type="match status" value="1"/>
</dbReference>
<dbReference type="RefSeq" id="WP_192624558.1">
    <property type="nucleotide sequence ID" value="NZ_JADBGG010000030.1"/>
</dbReference>
<dbReference type="Proteomes" id="UP000639010">
    <property type="component" value="Unassembled WGS sequence"/>
</dbReference>
<keyword evidence="2" id="KW-1185">Reference proteome</keyword>
<dbReference type="InterPro" id="IPR011990">
    <property type="entry name" value="TPR-like_helical_dom_sf"/>
</dbReference>
<evidence type="ECO:0000313" key="2">
    <source>
        <dbReference type="Proteomes" id="UP000639010"/>
    </source>
</evidence>
<dbReference type="PANTHER" id="PTHR12558">
    <property type="entry name" value="CELL DIVISION CYCLE 16,23,27"/>
    <property type="match status" value="1"/>
</dbReference>